<gene>
    <name evidence="2" type="ORF">HMPREF1991_01800</name>
</gene>
<evidence type="ECO:0000256" key="1">
    <source>
        <dbReference type="SAM" id="MobiDB-lite"/>
    </source>
</evidence>
<accession>A0A069QHF2</accession>
<feature type="region of interest" description="Disordered" evidence="1">
    <location>
        <begin position="26"/>
        <end position="48"/>
    </location>
</feature>
<sequence length="48" mass="5339">MMKKIYIAPKIENYCMMQETPLLAASPKVGNPPVVVPPTEDGEEEYEG</sequence>
<dbReference type="Proteomes" id="UP000027442">
    <property type="component" value="Unassembled WGS sequence"/>
</dbReference>
<organism evidence="2 3">
    <name type="scientific">Hoylesella loescheii DSM 19665 = JCM 12249 = ATCC 15930</name>
    <dbReference type="NCBI Taxonomy" id="1122985"/>
    <lineage>
        <taxon>Bacteria</taxon>
        <taxon>Pseudomonadati</taxon>
        <taxon>Bacteroidota</taxon>
        <taxon>Bacteroidia</taxon>
        <taxon>Bacteroidales</taxon>
        <taxon>Prevotellaceae</taxon>
        <taxon>Hoylesella</taxon>
    </lineage>
</organism>
<comment type="caution">
    <text evidence="2">The sequence shown here is derived from an EMBL/GenBank/DDBJ whole genome shotgun (WGS) entry which is preliminary data.</text>
</comment>
<dbReference type="EMBL" id="JNGW01000076">
    <property type="protein sequence ID" value="KDR52175.1"/>
    <property type="molecule type" value="Genomic_DNA"/>
</dbReference>
<dbReference type="HOGENOM" id="CLU_212747_0_0_10"/>
<protein>
    <submittedName>
        <fullName evidence="2">Uncharacterized protein</fullName>
    </submittedName>
</protein>
<evidence type="ECO:0000313" key="2">
    <source>
        <dbReference type="EMBL" id="KDR52175.1"/>
    </source>
</evidence>
<proteinExistence type="predicted"/>
<name>A0A069QHF2_HOYLO</name>
<evidence type="ECO:0000313" key="3">
    <source>
        <dbReference type="Proteomes" id="UP000027442"/>
    </source>
</evidence>
<dbReference type="PATRIC" id="fig|1122985.7.peg.1873"/>
<reference evidence="2 3" key="1">
    <citation type="submission" date="2013-08" db="EMBL/GenBank/DDBJ databases">
        <authorList>
            <person name="Weinstock G."/>
            <person name="Sodergren E."/>
            <person name="Wylie T."/>
            <person name="Fulton L."/>
            <person name="Fulton R."/>
            <person name="Fronick C."/>
            <person name="O'Laughlin M."/>
            <person name="Godfrey J."/>
            <person name="Miner T."/>
            <person name="Herter B."/>
            <person name="Appelbaum E."/>
            <person name="Cordes M."/>
            <person name="Lek S."/>
            <person name="Wollam A."/>
            <person name="Pepin K.H."/>
            <person name="Palsikar V.B."/>
            <person name="Mitreva M."/>
            <person name="Wilson R.K."/>
        </authorList>
    </citation>
    <scope>NUCLEOTIDE SEQUENCE [LARGE SCALE GENOMIC DNA]</scope>
    <source>
        <strain evidence="2 3">ATCC 15930</strain>
    </source>
</reference>
<dbReference type="RefSeq" id="WP_169333985.1">
    <property type="nucleotide sequence ID" value="NZ_KB899216.1"/>
</dbReference>
<dbReference type="AlphaFoldDB" id="A0A069QHF2"/>
<keyword evidence="3" id="KW-1185">Reference proteome</keyword>